<dbReference type="InterPro" id="IPR050738">
    <property type="entry name" value="Sulfatase"/>
</dbReference>
<keyword evidence="2" id="KW-0472">Membrane</keyword>
<proteinExistence type="inferred from homology"/>
<evidence type="ECO:0000256" key="2">
    <source>
        <dbReference type="SAM" id="Phobius"/>
    </source>
</evidence>
<dbReference type="InterPro" id="IPR017850">
    <property type="entry name" value="Alkaline_phosphatase_core_sf"/>
</dbReference>
<gene>
    <name evidence="4" type="ORF">Lbir_3128</name>
    <name evidence="5" type="ORF">NCTC12437_02760</name>
</gene>
<feature type="transmembrane region" description="Helical" evidence="2">
    <location>
        <begin position="154"/>
        <end position="171"/>
    </location>
</feature>
<accession>A0A378IEK6</accession>
<evidence type="ECO:0000313" key="7">
    <source>
        <dbReference type="Proteomes" id="UP000255066"/>
    </source>
</evidence>
<reference evidence="5 7" key="2">
    <citation type="submission" date="2018-06" db="EMBL/GenBank/DDBJ databases">
        <authorList>
            <consortium name="Pathogen Informatics"/>
            <person name="Doyle S."/>
        </authorList>
    </citation>
    <scope>NUCLEOTIDE SEQUENCE [LARGE SCALE GENOMIC DNA]</scope>
    <source>
        <strain evidence="5 7">NCTC12437</strain>
    </source>
</reference>
<comment type="similarity">
    <text evidence="1">Belongs to the sulfatase family.</text>
</comment>
<reference evidence="4 6" key="1">
    <citation type="submission" date="2015-11" db="EMBL/GenBank/DDBJ databases">
        <title>Genomic analysis of 38 Legionella species identifies large and diverse effector repertoires.</title>
        <authorList>
            <person name="Burstein D."/>
            <person name="Amaro F."/>
            <person name="Zusman T."/>
            <person name="Lifshitz Z."/>
            <person name="Cohen O."/>
            <person name="Gilbert J.A."/>
            <person name="Pupko T."/>
            <person name="Shuman H.A."/>
            <person name="Segal G."/>
        </authorList>
    </citation>
    <scope>NUCLEOTIDE SEQUENCE [LARGE SCALE GENOMIC DNA]</scope>
    <source>
        <strain evidence="4 6">CDC#1407-AL-14</strain>
    </source>
</reference>
<sequence length="678" mass="77047">MEASSRQLAKQGFFSFASFNGLFLLFQFIYSFSLSASFIHAVALPWQVYFELFLALVLQLFLYVLLSLLQTALLWGIAPKPTSKERLDRWVFIILITSFIAILSLNGYFFPLSVFSKLFDFPPVLLITLLFSSLSLLLLAGFITFTRLLMLKPLIISGVLITFLILFLIPWSKKESHFSNTESPNVIIIGVDSLSPDQVNRENMPFLAGFIAHSLHFSNTVSPLARTYSAWASLLTGLHPLHHRARENLISKKEINSAASLAWTLQRKGYQTVFATDDRRFNNLGKEFGFEKIIGPKTGANDVLLGSFYDFPLSNLLINFRISRWLLPYNYTNRAGHFSYYPETFNKELQHSILELDTAKPVFLAVHFTLPHWPYAWAASSAAQVKNEYSLEEREGLYYAALHKVDQQVEILFNFLKKTGLVNNSLVIVLSDHGEVLYKKGSRKIDPTLYQGKSSSRLESYFPRKTATELQRSAGHGSDLLSPDQFFCVLSMISYQQGIVVSPIKTIKDRVVLMDIAPTIYSYLGIHPLPLSDGISLAGFLGSATHLDEPNRPVMLESGFLPNSALSNEKAVEYGRLLFWVNPQTDDLEIRPDRWPLINAMKLYGILDGDWLLALYPDDETYITVILDLKTGKWTDEAESDFAKQSPREKMLRQLLKFYHVQLQSYPKTPSAFKEMPQ</sequence>
<dbReference type="GO" id="GO:0004065">
    <property type="term" value="F:arylsulfatase activity"/>
    <property type="evidence" value="ECO:0007669"/>
    <property type="project" value="TreeGrafter"/>
</dbReference>
<dbReference type="RefSeq" id="WP_058525109.1">
    <property type="nucleotide sequence ID" value="NZ_CAAAHV010000014.1"/>
</dbReference>
<feature type="domain" description="Sulfatase N-terminal" evidence="3">
    <location>
        <begin position="184"/>
        <end position="525"/>
    </location>
</feature>
<feature type="transmembrane region" description="Helical" evidence="2">
    <location>
        <begin position="12"/>
        <end position="32"/>
    </location>
</feature>
<name>A0A378IEK6_9GAMM</name>
<organism evidence="5 7">
    <name type="scientific">Legionella birminghamensis</name>
    <dbReference type="NCBI Taxonomy" id="28083"/>
    <lineage>
        <taxon>Bacteria</taxon>
        <taxon>Pseudomonadati</taxon>
        <taxon>Pseudomonadota</taxon>
        <taxon>Gammaproteobacteria</taxon>
        <taxon>Legionellales</taxon>
        <taxon>Legionellaceae</taxon>
        <taxon>Legionella</taxon>
    </lineage>
</organism>
<dbReference type="InterPro" id="IPR000917">
    <property type="entry name" value="Sulfatase_N"/>
</dbReference>
<dbReference type="OrthoDB" id="9803751at2"/>
<protein>
    <submittedName>
        <fullName evidence="4 5">Sulfatase</fullName>
    </submittedName>
</protein>
<keyword evidence="6" id="KW-1185">Reference proteome</keyword>
<dbReference type="Proteomes" id="UP000255066">
    <property type="component" value="Unassembled WGS sequence"/>
</dbReference>
<dbReference type="STRING" id="28083.Lbir_3128"/>
<dbReference type="Gene3D" id="3.40.720.10">
    <property type="entry name" value="Alkaline Phosphatase, subunit A"/>
    <property type="match status" value="1"/>
</dbReference>
<dbReference type="Proteomes" id="UP000054735">
    <property type="component" value="Unassembled WGS sequence"/>
</dbReference>
<keyword evidence="2" id="KW-0812">Transmembrane</keyword>
<dbReference type="PANTHER" id="PTHR42693">
    <property type="entry name" value="ARYLSULFATASE FAMILY MEMBER"/>
    <property type="match status" value="1"/>
</dbReference>
<keyword evidence="2" id="KW-1133">Transmembrane helix</keyword>
<evidence type="ECO:0000256" key="1">
    <source>
        <dbReference type="ARBA" id="ARBA00008779"/>
    </source>
</evidence>
<dbReference type="Pfam" id="PF00884">
    <property type="entry name" value="Sulfatase"/>
    <property type="match status" value="1"/>
</dbReference>
<dbReference type="PANTHER" id="PTHR42693:SF33">
    <property type="entry name" value="ARYLSULFATASE"/>
    <property type="match status" value="1"/>
</dbReference>
<dbReference type="EMBL" id="LNXT01000052">
    <property type="protein sequence ID" value="KTC66826.1"/>
    <property type="molecule type" value="Genomic_DNA"/>
</dbReference>
<feature type="transmembrane region" description="Helical" evidence="2">
    <location>
        <begin position="121"/>
        <end position="142"/>
    </location>
</feature>
<evidence type="ECO:0000259" key="3">
    <source>
        <dbReference type="Pfam" id="PF00884"/>
    </source>
</evidence>
<dbReference type="EMBL" id="UGNW01000001">
    <property type="protein sequence ID" value="STX32951.1"/>
    <property type="molecule type" value="Genomic_DNA"/>
</dbReference>
<evidence type="ECO:0000313" key="6">
    <source>
        <dbReference type="Proteomes" id="UP000054735"/>
    </source>
</evidence>
<feature type="transmembrane region" description="Helical" evidence="2">
    <location>
        <begin position="90"/>
        <end position="109"/>
    </location>
</feature>
<dbReference type="AlphaFoldDB" id="A0A378IEK6"/>
<feature type="transmembrane region" description="Helical" evidence="2">
    <location>
        <begin position="52"/>
        <end position="78"/>
    </location>
</feature>
<evidence type="ECO:0000313" key="4">
    <source>
        <dbReference type="EMBL" id="KTC66826.1"/>
    </source>
</evidence>
<evidence type="ECO:0000313" key="5">
    <source>
        <dbReference type="EMBL" id="STX32951.1"/>
    </source>
</evidence>
<dbReference type="SUPFAM" id="SSF53649">
    <property type="entry name" value="Alkaline phosphatase-like"/>
    <property type="match status" value="1"/>
</dbReference>